<dbReference type="Gene3D" id="3.50.50.100">
    <property type="match status" value="1"/>
</dbReference>
<feature type="domain" description="FAD/NAD(P)-binding" evidence="5">
    <location>
        <begin position="3"/>
        <end position="285"/>
    </location>
</feature>
<reference evidence="6" key="1">
    <citation type="submission" date="2022-11" db="EMBL/GenBank/DDBJ databases">
        <authorList>
            <person name="Petersen C."/>
        </authorList>
    </citation>
    <scope>NUCLEOTIDE SEQUENCE</scope>
    <source>
        <strain evidence="6">IBT 19713</strain>
    </source>
</reference>
<dbReference type="GO" id="GO:0050660">
    <property type="term" value="F:flavin adenine dinucleotide binding"/>
    <property type="evidence" value="ECO:0007669"/>
    <property type="project" value="TreeGrafter"/>
</dbReference>
<proteinExistence type="inferred from homology"/>
<dbReference type="InterPro" id="IPR023753">
    <property type="entry name" value="FAD/NAD-binding_dom"/>
</dbReference>
<dbReference type="GO" id="GO:0004174">
    <property type="term" value="F:electron-transferring-flavoprotein dehydrogenase activity"/>
    <property type="evidence" value="ECO:0007669"/>
    <property type="project" value="TreeGrafter"/>
</dbReference>
<dbReference type="GeneID" id="83203890"/>
<evidence type="ECO:0000256" key="3">
    <source>
        <dbReference type="ARBA" id="ARBA00022827"/>
    </source>
</evidence>
<dbReference type="GO" id="GO:0005737">
    <property type="term" value="C:cytoplasm"/>
    <property type="evidence" value="ECO:0007669"/>
    <property type="project" value="TreeGrafter"/>
</dbReference>
<evidence type="ECO:0000256" key="2">
    <source>
        <dbReference type="ARBA" id="ARBA00022630"/>
    </source>
</evidence>
<evidence type="ECO:0000313" key="7">
    <source>
        <dbReference type="Proteomes" id="UP001150941"/>
    </source>
</evidence>
<accession>A0A9W9NTT7</accession>
<evidence type="ECO:0000256" key="4">
    <source>
        <dbReference type="ARBA" id="ARBA00023002"/>
    </source>
</evidence>
<protein>
    <submittedName>
        <fullName evidence="6">Apoptosis-inducing factor</fullName>
    </submittedName>
</protein>
<comment type="similarity">
    <text evidence="1">Belongs to the FAD-dependent oxidoreductase family.</text>
</comment>
<keyword evidence="3" id="KW-0274">FAD</keyword>
<dbReference type="OrthoDB" id="202203at2759"/>
<evidence type="ECO:0000256" key="1">
    <source>
        <dbReference type="ARBA" id="ARBA00006442"/>
    </source>
</evidence>
<evidence type="ECO:0000259" key="5">
    <source>
        <dbReference type="Pfam" id="PF07992"/>
    </source>
</evidence>
<organism evidence="6 7">
    <name type="scientific">Penicillium chermesinum</name>
    <dbReference type="NCBI Taxonomy" id="63820"/>
    <lineage>
        <taxon>Eukaryota</taxon>
        <taxon>Fungi</taxon>
        <taxon>Dikarya</taxon>
        <taxon>Ascomycota</taxon>
        <taxon>Pezizomycotina</taxon>
        <taxon>Eurotiomycetes</taxon>
        <taxon>Eurotiomycetidae</taxon>
        <taxon>Eurotiales</taxon>
        <taxon>Aspergillaceae</taxon>
        <taxon>Penicillium</taxon>
    </lineage>
</organism>
<keyword evidence="2" id="KW-0285">Flavoprotein</keyword>
<keyword evidence="4" id="KW-0560">Oxidoreductase</keyword>
<dbReference type="Pfam" id="PF07992">
    <property type="entry name" value="Pyr_redox_2"/>
    <property type="match status" value="1"/>
</dbReference>
<comment type="caution">
    <text evidence="6">The sequence shown here is derived from an EMBL/GenBank/DDBJ whole genome shotgun (WGS) entry which is preliminary data.</text>
</comment>
<gene>
    <name evidence="6" type="ORF">N7468_007291</name>
</gene>
<dbReference type="PRINTS" id="PR00368">
    <property type="entry name" value="FADPNR"/>
</dbReference>
<sequence length="363" mass="39207">MTNIVILGGSITGISTAHRILKGAPKAGLSVKVTLVTPNTHFFWNIASPRGIIAGQYTDDKCFLPIETGFKQYNASQFEFVLGLAEAVDFDAHSVRISNGRTINSLATGASATANLPFKNLGTTEATKDALHILQGRVQKAKTVVIGGSGATGVEVAGEIAFEYKNQKKVTLISSGPIILEQTIPKVSQTAAKILKSLDVNIKYNSKVTSTTETADGGQELTLSNGEKFTADLYIPTFGLIPNTSYLNDRYLNSKGFVIVNDYLKVKGVDDVWAIGDVSDHERPQFMFADSQSAHLVKNLLLVLQRRKPLLHKVASPAMGLQIGRKKGTGHMGNFKLPGFLVSLLRKDLFLEIMPGIVDGSKF</sequence>
<name>A0A9W9NTT7_9EURO</name>
<dbReference type="Proteomes" id="UP001150941">
    <property type="component" value="Unassembled WGS sequence"/>
</dbReference>
<keyword evidence="7" id="KW-1185">Reference proteome</keyword>
<dbReference type="RefSeq" id="XP_058329477.1">
    <property type="nucleotide sequence ID" value="XM_058476587.1"/>
</dbReference>
<dbReference type="PANTHER" id="PTHR43735:SF3">
    <property type="entry name" value="FERROPTOSIS SUPPRESSOR PROTEIN 1"/>
    <property type="match status" value="1"/>
</dbReference>
<dbReference type="SUPFAM" id="SSF51905">
    <property type="entry name" value="FAD/NAD(P)-binding domain"/>
    <property type="match status" value="1"/>
</dbReference>
<dbReference type="AlphaFoldDB" id="A0A9W9NTT7"/>
<dbReference type="EMBL" id="JAPQKS010000005">
    <property type="protein sequence ID" value="KAJ5226066.1"/>
    <property type="molecule type" value="Genomic_DNA"/>
</dbReference>
<evidence type="ECO:0000313" key="6">
    <source>
        <dbReference type="EMBL" id="KAJ5226066.1"/>
    </source>
</evidence>
<reference evidence="6" key="2">
    <citation type="journal article" date="2023" name="IMA Fungus">
        <title>Comparative genomic study of the Penicillium genus elucidates a diverse pangenome and 15 lateral gene transfer events.</title>
        <authorList>
            <person name="Petersen C."/>
            <person name="Sorensen T."/>
            <person name="Nielsen M.R."/>
            <person name="Sondergaard T.E."/>
            <person name="Sorensen J.L."/>
            <person name="Fitzpatrick D.A."/>
            <person name="Frisvad J.C."/>
            <person name="Nielsen K.L."/>
        </authorList>
    </citation>
    <scope>NUCLEOTIDE SEQUENCE</scope>
    <source>
        <strain evidence="6">IBT 19713</strain>
    </source>
</reference>
<dbReference type="PANTHER" id="PTHR43735">
    <property type="entry name" value="APOPTOSIS-INDUCING FACTOR 1"/>
    <property type="match status" value="1"/>
</dbReference>
<dbReference type="InterPro" id="IPR036188">
    <property type="entry name" value="FAD/NAD-bd_sf"/>
</dbReference>